<dbReference type="Gene3D" id="1.10.220.100">
    <property type="entry name" value="conserved c-terminal region of ge- 1"/>
    <property type="match status" value="1"/>
</dbReference>
<dbReference type="GO" id="GO:0000932">
    <property type="term" value="C:P-body"/>
    <property type="evidence" value="ECO:0007669"/>
    <property type="project" value="UniProtKB-SubCell"/>
</dbReference>
<feature type="compositionally biased region" description="Pro residues" evidence="10">
    <location>
        <begin position="48"/>
        <end position="59"/>
    </location>
</feature>
<dbReference type="Gene3D" id="2.130.10.10">
    <property type="entry name" value="YVTN repeat-like/Quinoprotein amine dehydrogenase"/>
    <property type="match status" value="1"/>
</dbReference>
<dbReference type="InterPro" id="IPR036322">
    <property type="entry name" value="WD40_repeat_dom_sf"/>
</dbReference>
<comment type="subcellular location">
    <subcellularLocation>
        <location evidence="1">Cytoplasm</location>
        <location evidence="1">P-body</location>
    </subcellularLocation>
</comment>
<dbReference type="SMART" id="SM00320">
    <property type="entry name" value="WD40"/>
    <property type="match status" value="3"/>
</dbReference>
<evidence type="ECO:0000256" key="8">
    <source>
        <dbReference type="ARBA" id="ARBA00023054"/>
    </source>
</evidence>
<proteinExistence type="inferred from homology"/>
<reference evidence="13" key="2">
    <citation type="submission" date="2023-04" db="EMBL/GenBank/DDBJ databases">
        <authorList>
            <person name="Bruccoleri R.E."/>
            <person name="Oakeley E.J."/>
            <person name="Faust A.-M."/>
            <person name="Dessus-Babus S."/>
            <person name="Altorfer M."/>
            <person name="Burckhardt D."/>
            <person name="Oertli M."/>
            <person name="Naumann U."/>
            <person name="Petersen F."/>
            <person name="Wong J."/>
        </authorList>
    </citation>
    <scope>NUCLEOTIDE SEQUENCE</scope>
    <source>
        <strain evidence="13">GSM-AAB239-AS_SAM_17_03QT</strain>
        <tissue evidence="13">Leaf</tissue>
    </source>
</reference>
<dbReference type="FunFam" id="1.10.220.100:FF:000001">
    <property type="entry name" value="Enhancer of mRNA-decapping protein 4"/>
    <property type="match status" value="1"/>
</dbReference>
<evidence type="ECO:0000256" key="9">
    <source>
        <dbReference type="PROSITE-ProRule" id="PRU00221"/>
    </source>
</evidence>
<feature type="compositionally biased region" description="Polar residues" evidence="10">
    <location>
        <begin position="854"/>
        <end position="867"/>
    </location>
</feature>
<evidence type="ECO:0000313" key="13">
    <source>
        <dbReference type="EMBL" id="KAJ6832336.1"/>
    </source>
</evidence>
<keyword evidence="14" id="KW-1185">Reference proteome</keyword>
<dbReference type="EMBL" id="JANAVB010016194">
    <property type="protein sequence ID" value="KAJ6832336.1"/>
    <property type="molecule type" value="Genomic_DNA"/>
</dbReference>
<dbReference type="Proteomes" id="UP001140949">
    <property type="component" value="Unassembled WGS sequence"/>
</dbReference>
<dbReference type="PANTHER" id="PTHR15598">
    <property type="entry name" value="ENHANCER OF MRNA-DECAPPING PROTEIN 4"/>
    <property type="match status" value="1"/>
</dbReference>
<evidence type="ECO:0000256" key="3">
    <source>
        <dbReference type="ARBA" id="ARBA00022490"/>
    </source>
</evidence>
<dbReference type="InterPro" id="IPR001680">
    <property type="entry name" value="WD40_rpt"/>
</dbReference>
<dbReference type="Pfam" id="PF21289">
    <property type="entry name" value="EDC4_C"/>
    <property type="match status" value="1"/>
</dbReference>
<dbReference type="Pfam" id="PF16529">
    <property type="entry name" value="Ge1_WD40"/>
    <property type="match status" value="1"/>
</dbReference>
<evidence type="ECO:0000256" key="10">
    <source>
        <dbReference type="SAM" id="MobiDB-lite"/>
    </source>
</evidence>
<dbReference type="SUPFAM" id="SSF50978">
    <property type="entry name" value="WD40 repeat-like"/>
    <property type="match status" value="1"/>
</dbReference>
<evidence type="ECO:0000256" key="6">
    <source>
        <dbReference type="ARBA" id="ARBA00022664"/>
    </source>
</evidence>
<comment type="similarity">
    <text evidence="2">Belongs to the WD repeat EDC4 family.</text>
</comment>
<dbReference type="InterPro" id="IPR015943">
    <property type="entry name" value="WD40/YVTN_repeat-like_dom_sf"/>
</dbReference>
<feature type="repeat" description="WD" evidence="9">
    <location>
        <begin position="216"/>
        <end position="258"/>
    </location>
</feature>
<gene>
    <name evidence="13" type="ORF">M6B38_346445</name>
</gene>
<evidence type="ECO:0000256" key="4">
    <source>
        <dbReference type="ARBA" id="ARBA00022553"/>
    </source>
</evidence>
<dbReference type="PROSITE" id="PS50294">
    <property type="entry name" value="WD_REPEATS_REGION"/>
    <property type="match status" value="2"/>
</dbReference>
<feature type="region of interest" description="Disordered" evidence="10">
    <location>
        <begin position="854"/>
        <end position="936"/>
    </location>
</feature>
<evidence type="ECO:0000256" key="7">
    <source>
        <dbReference type="ARBA" id="ARBA00022737"/>
    </source>
</evidence>
<dbReference type="InterPro" id="IPR044938">
    <property type="entry name" value="EDC4_C_sf"/>
</dbReference>
<dbReference type="PROSITE" id="PS50082">
    <property type="entry name" value="WD_REPEATS_2"/>
    <property type="match status" value="2"/>
</dbReference>
<reference evidence="13" key="1">
    <citation type="journal article" date="2023" name="GigaByte">
        <title>Genome assembly of the bearded iris, Iris pallida Lam.</title>
        <authorList>
            <person name="Bruccoleri R.E."/>
            <person name="Oakeley E.J."/>
            <person name="Faust A.M.E."/>
            <person name="Altorfer M."/>
            <person name="Dessus-Babus S."/>
            <person name="Burckhardt D."/>
            <person name="Oertli M."/>
            <person name="Naumann U."/>
            <person name="Petersen F."/>
            <person name="Wong J."/>
        </authorList>
    </citation>
    <scope>NUCLEOTIDE SEQUENCE</scope>
    <source>
        <strain evidence="13">GSM-AAB239-AS_SAM_17_03QT</strain>
    </source>
</reference>
<evidence type="ECO:0000313" key="14">
    <source>
        <dbReference type="Proteomes" id="UP001140949"/>
    </source>
</evidence>
<feature type="region of interest" description="Disordered" evidence="10">
    <location>
        <begin position="1"/>
        <end position="87"/>
    </location>
</feature>
<keyword evidence="3" id="KW-0963">Cytoplasm</keyword>
<feature type="compositionally biased region" description="Pro residues" evidence="10">
    <location>
        <begin position="13"/>
        <end position="35"/>
    </location>
</feature>
<keyword evidence="4" id="KW-0597">Phosphoprotein</keyword>
<dbReference type="GO" id="GO:0031087">
    <property type="term" value="P:deadenylation-independent decapping of nuclear-transcribed mRNA"/>
    <property type="evidence" value="ECO:0007669"/>
    <property type="project" value="InterPro"/>
</dbReference>
<feature type="compositionally biased region" description="Polar residues" evidence="10">
    <location>
        <begin position="915"/>
        <end position="936"/>
    </location>
</feature>
<keyword evidence="8" id="KW-0175">Coiled coil</keyword>
<evidence type="ECO:0000256" key="2">
    <source>
        <dbReference type="ARBA" id="ARBA00009639"/>
    </source>
</evidence>
<sequence>MASSPPFDMLFKPPNPNPNPNLLPNPNPNLPPNPNPNFYSPHPQRPYSYPPPTGPTPPFHHPHHHQPFLHYPQAPLPQNPNPNDGARLMALLNTTSPPPHLDSAVSMPPSAAPRDLPAILHAAPSAPPAPVARLPSGKMPRGRVLAGGERAAYDVDARAPRDSPPQLEVTPITKYVSDPGLVLGRQIAVNKTYICYGLKLGAIRVLNINTALRSLLRGHTQRVTDMAFFAEDVHLLASASVDGRVFVWKIDEGPDDQNTAQITGRIVVAIQIVGDEESYHPRICWHSHKQEVLIVAIGNLVLRIDTTKVGRGKAFSAEEPLKCPVEKLIDGVQFIGKHEGEVTDLSISQWMTTRLASASKDGTVKIWDDRKAVPLAVLRPHEGLPVSSVAFLTSPHCPEHIVLITAGPLNREVKIWTSTNADGWLFPSDTESWQCTQTLELRSSAEPRFEEAFFNQVVVLPRASLVLLANAKKNAIYAVHVDYGQCPASTRMDYVADFTVTMPILSVTGTSDSLPSGEQVVQVYCVQTQAIQQYALDLAQCLPPVDALLGRDSAPRVLDSSGTEGIPLELSQGSTVSAHPVGSVSPRLPLSGNSSENAPASLYPVVSVSTDVFGIREMTTSNVEAKPSAPPLPSSNFDNALPVASPGPLNMDLSSGISLLRNPSKDLEQSPSLDRDVVQAVVDYSAEGRVDTVTTTVPDVSSRADNLARNESKTGLNDSPVVPNSHLMYKLAANATHLVTPSEILLGAISSSDSTLANQGQKGDQVKVQEVVSNSDMSVDAEGKLVDDSGLDQHEQIESQKEPQVVNAGKKDKSLSNITSEANTEMPKDSCSTTSGTYTEDVAQTGDGVTVSDAINQPSFNCNNEAQDNTKHMTEKASASSSSTVLQSPTVSKGKKQKSKQTQSSVPSSPPLSPYNSIDFSNEPGSNTGLPSNDSTFSQFQSMQEALNQLLSTQKEMLKQMNGLVAPINKEGKRLEASLGRSMEKAIKANMDALWARFLEENAKHDKVERERIQQMTSLITNFVNKDIPSMLEKALKKEVSSVGPSVARAVTPAIEKCISSAITDCFQRGIGDKAVSQLEKTVNSKLEATVARQIQTQFQTSGKQALQEALRSSLESSVVPAFDRSCKAMFEQVDAVFQKGMNEHTSAAQQQFDSMHTPLSLTLREAINSASSITQNLTSELADGQRKLLALVAESTKALNPVGVQQSNGPMAGLPEMAFSVQQVEAPLDPTKELSRLVSEHKFGEAFTMALQRSDVSIVSWLCSQVDLHAICSMVPVPLNQGVLLALLQQLACDISKETSRKLGWITDVAVAINPTDPMIVMHIRPIFEQVYNILAHQRSLPTTSSSEATSIRVIMHVINSVLLSCK</sequence>
<keyword evidence="7" id="KW-0677">Repeat</keyword>
<feature type="domain" description="Enhancer of mRNA-decapping protein 4 WD40 repeat region" evidence="11">
    <location>
        <begin position="169"/>
        <end position="481"/>
    </location>
</feature>
<dbReference type="PANTHER" id="PTHR15598:SF5">
    <property type="entry name" value="ENHANCER OF MRNA-DECAPPING PROTEIN 4"/>
    <property type="match status" value="1"/>
</dbReference>
<evidence type="ECO:0000259" key="12">
    <source>
        <dbReference type="Pfam" id="PF21289"/>
    </source>
</evidence>
<accession>A0AAX6GUB6</accession>
<name>A0AAX6GUB6_IRIPA</name>
<dbReference type="InterPro" id="IPR045152">
    <property type="entry name" value="EDC4-like"/>
</dbReference>
<feature type="domain" description="Enhancer of mRNA-decapping protein 4 C-terminal" evidence="12">
    <location>
        <begin position="1237"/>
        <end position="1341"/>
    </location>
</feature>
<dbReference type="InterPro" id="IPR049404">
    <property type="entry name" value="EDC4_C"/>
</dbReference>
<protein>
    <submittedName>
        <fullName evidence="13">Enhancer of mRNA-decapping protein 4-like</fullName>
    </submittedName>
</protein>
<feature type="compositionally biased region" description="Low complexity" evidence="10">
    <location>
        <begin position="36"/>
        <end position="47"/>
    </location>
</feature>
<dbReference type="FunFam" id="2.130.10.10:FF:000232">
    <property type="entry name" value="enhancer of mRNA-decapping protein 4"/>
    <property type="match status" value="1"/>
</dbReference>
<dbReference type="GO" id="GO:0006397">
    <property type="term" value="P:mRNA processing"/>
    <property type="evidence" value="ECO:0007669"/>
    <property type="project" value="UniProtKB-KW"/>
</dbReference>
<evidence type="ECO:0000259" key="11">
    <source>
        <dbReference type="Pfam" id="PF16529"/>
    </source>
</evidence>
<feature type="repeat" description="WD" evidence="9">
    <location>
        <begin position="335"/>
        <end position="368"/>
    </location>
</feature>
<keyword evidence="5 9" id="KW-0853">WD repeat</keyword>
<organism evidence="13 14">
    <name type="scientific">Iris pallida</name>
    <name type="common">Sweet iris</name>
    <dbReference type="NCBI Taxonomy" id="29817"/>
    <lineage>
        <taxon>Eukaryota</taxon>
        <taxon>Viridiplantae</taxon>
        <taxon>Streptophyta</taxon>
        <taxon>Embryophyta</taxon>
        <taxon>Tracheophyta</taxon>
        <taxon>Spermatophyta</taxon>
        <taxon>Magnoliopsida</taxon>
        <taxon>Liliopsida</taxon>
        <taxon>Asparagales</taxon>
        <taxon>Iridaceae</taxon>
        <taxon>Iridoideae</taxon>
        <taxon>Irideae</taxon>
        <taxon>Iris</taxon>
    </lineage>
</organism>
<feature type="region of interest" description="Disordered" evidence="10">
    <location>
        <begin position="560"/>
        <end position="596"/>
    </location>
</feature>
<dbReference type="InterPro" id="IPR032401">
    <property type="entry name" value="EDC4_WD40"/>
</dbReference>
<comment type="caution">
    <text evidence="13">The sequence shown here is derived from an EMBL/GenBank/DDBJ whole genome shotgun (WGS) entry which is preliminary data.</text>
</comment>
<feature type="region of interest" description="Disordered" evidence="10">
    <location>
        <begin position="799"/>
        <end position="839"/>
    </location>
</feature>
<evidence type="ECO:0000256" key="5">
    <source>
        <dbReference type="ARBA" id="ARBA00022574"/>
    </source>
</evidence>
<keyword evidence="6" id="KW-0507">mRNA processing</keyword>
<evidence type="ECO:0000256" key="1">
    <source>
        <dbReference type="ARBA" id="ARBA00004201"/>
    </source>
</evidence>